<sequence length="227" mass="26237">MEILIRWRHRGQVLHPQTFLPHFRADYTWLLLTAFVLQEAVQNINEYPGAFYFFGPTYPPRSPTVTACCGWWKPLASSFGSQRAWQGWCWNMLKLSIFAIRSRSAAHVAQLQRAGVRVMLDDCFSQGSVIFPARRLHFNAYKLDMSIVNDAQHDPKALALIKSLAYYCQLSDSRCVAEGVDSLAKFTQLKSLGIDRFQGYLFSPPMRREHLPDLIRRFSHQRDPAKR</sequence>
<dbReference type="CDD" id="cd01948">
    <property type="entry name" value="EAL"/>
    <property type="match status" value="1"/>
</dbReference>
<dbReference type="PROSITE" id="PS50883">
    <property type="entry name" value="EAL"/>
    <property type="match status" value="1"/>
</dbReference>
<evidence type="ECO:0000259" key="1">
    <source>
        <dbReference type="PROSITE" id="PS50883"/>
    </source>
</evidence>
<dbReference type="EC" id="3.1.4.52" evidence="2"/>
<dbReference type="GO" id="GO:0071111">
    <property type="term" value="F:cyclic-guanylate-specific phosphodiesterase activity"/>
    <property type="evidence" value="ECO:0007669"/>
    <property type="project" value="UniProtKB-EC"/>
</dbReference>
<organism evidence="2 3">
    <name type="scientific">Klebsiella pneumoniae</name>
    <dbReference type="NCBI Taxonomy" id="573"/>
    <lineage>
        <taxon>Bacteria</taxon>
        <taxon>Pseudomonadati</taxon>
        <taxon>Pseudomonadota</taxon>
        <taxon>Gammaproteobacteria</taxon>
        <taxon>Enterobacterales</taxon>
        <taxon>Enterobacteriaceae</taxon>
        <taxon>Klebsiella/Raoultella group</taxon>
        <taxon>Klebsiella</taxon>
        <taxon>Klebsiella pneumoniae complex</taxon>
    </lineage>
</organism>
<dbReference type="InterPro" id="IPR035919">
    <property type="entry name" value="EAL_sf"/>
</dbReference>
<accession>A0A378BAC3</accession>
<proteinExistence type="predicted"/>
<dbReference type="AlphaFoldDB" id="A0A378BAC3"/>
<dbReference type="PANTHER" id="PTHR33121">
    <property type="entry name" value="CYCLIC DI-GMP PHOSPHODIESTERASE PDEF"/>
    <property type="match status" value="1"/>
</dbReference>
<keyword evidence="2" id="KW-0378">Hydrolase</keyword>
<dbReference type="PANTHER" id="PTHR33121:SF79">
    <property type="entry name" value="CYCLIC DI-GMP PHOSPHODIESTERASE PDED-RELATED"/>
    <property type="match status" value="1"/>
</dbReference>
<dbReference type="SUPFAM" id="SSF141868">
    <property type="entry name" value="EAL domain-like"/>
    <property type="match status" value="1"/>
</dbReference>
<dbReference type="Gene3D" id="3.20.20.450">
    <property type="entry name" value="EAL domain"/>
    <property type="match status" value="1"/>
</dbReference>
<reference evidence="2 3" key="1">
    <citation type="submission" date="2018-06" db="EMBL/GenBank/DDBJ databases">
        <authorList>
            <consortium name="Pathogen Informatics"/>
            <person name="Doyle S."/>
        </authorList>
    </citation>
    <scope>NUCLEOTIDE SEQUENCE [LARGE SCALE GENOMIC DNA]</scope>
    <source>
        <strain evidence="2 3">NCTC11679</strain>
    </source>
</reference>
<feature type="domain" description="EAL" evidence="1">
    <location>
        <begin position="1"/>
        <end position="219"/>
    </location>
</feature>
<dbReference type="InterPro" id="IPR050706">
    <property type="entry name" value="Cyclic-di-GMP_PDE-like"/>
</dbReference>
<evidence type="ECO:0000313" key="2">
    <source>
        <dbReference type="EMBL" id="STV33553.1"/>
    </source>
</evidence>
<dbReference type="Pfam" id="PF00563">
    <property type="entry name" value="EAL"/>
    <property type="match status" value="1"/>
</dbReference>
<protein>
    <submittedName>
        <fullName evidence="2">Fimbrial protein</fullName>
        <ecNumber evidence="2">3.1.4.52</ecNumber>
    </submittedName>
</protein>
<dbReference type="SMART" id="SM00052">
    <property type="entry name" value="EAL"/>
    <property type="match status" value="1"/>
</dbReference>
<dbReference type="InterPro" id="IPR001633">
    <property type="entry name" value="EAL_dom"/>
</dbReference>
<name>A0A378BAC3_KLEPN</name>
<dbReference type="EMBL" id="UGMG01000001">
    <property type="protein sequence ID" value="STV33553.1"/>
    <property type="molecule type" value="Genomic_DNA"/>
</dbReference>
<evidence type="ECO:0000313" key="3">
    <source>
        <dbReference type="Proteomes" id="UP000255239"/>
    </source>
</evidence>
<dbReference type="Proteomes" id="UP000255239">
    <property type="component" value="Unassembled WGS sequence"/>
</dbReference>
<gene>
    <name evidence="2" type="primary">gmr_1</name>
    <name evidence="2" type="ORF">NCTC11679_00918</name>
</gene>